<keyword evidence="7" id="KW-1185">Reference proteome</keyword>
<keyword evidence="1" id="KW-0547">Nucleotide-binding</keyword>
<dbReference type="RefSeq" id="WP_083155581.1">
    <property type="nucleotide sequence ID" value="NZ_AP022560.1"/>
</dbReference>
<dbReference type="InterPro" id="IPR006500">
    <property type="entry name" value="Helicase_put_C_phage/plasmid"/>
</dbReference>
<keyword evidence="2" id="KW-0378">Hydrolase</keyword>
<dbReference type="Proteomes" id="UP000466681">
    <property type="component" value="Chromosome"/>
</dbReference>
<evidence type="ECO:0000313" key="7">
    <source>
        <dbReference type="Proteomes" id="UP000466681"/>
    </source>
</evidence>
<feature type="domain" description="SF3 helicase" evidence="5">
    <location>
        <begin position="160"/>
        <end position="319"/>
    </location>
</feature>
<sequence>MNDVLRLPVNPVNPVSPYPDDPYPTAARLRQDGLLKGWTERDGTYYQWTDRAYERRTQKQLRNYLGGLLADESITGGVKWKPNRAKLSNVIDAIKLDDIPDPDRHLLALENGLYDVATDTLTASTPDLFVTNYLPYRFDPDAECPEWDRFLESIWPDDSEAVALLQEWFGYLVSGSTAHQKALLMIGPKRSGKGTIMRIAESLLGQENTGAIRMSNLTSWFGTQTLLGKSLAIIGDLRIDGRLRAAAVETLLSITGEDLINVQLKGMGNEPLDVRLRCRIMAATNAPPIFRDVSGVLPTRFLYLVFAKSFYGSEDIDLSARLATELPGILNWAMEGWRSLEACGWTTPRSSSEVAATAESDASAVGQFLSECCEKTGSIPTQALFARWQGWAKARGFPSGDTSAFGSELKSQWPHVQKTQRRVSGKRCSVYVGVDAVDGVTG</sequence>
<dbReference type="InterPro" id="IPR051620">
    <property type="entry name" value="ORF904-like_C"/>
</dbReference>
<feature type="region of interest" description="Disordered" evidence="4">
    <location>
        <begin position="1"/>
        <end position="23"/>
    </location>
</feature>
<dbReference type="SMART" id="SM00885">
    <property type="entry name" value="D5_N"/>
    <property type="match status" value="1"/>
</dbReference>
<organism evidence="6 7">
    <name type="scientific">Mycolicibacterium moriokaense</name>
    <dbReference type="NCBI Taxonomy" id="39691"/>
    <lineage>
        <taxon>Bacteria</taxon>
        <taxon>Bacillati</taxon>
        <taxon>Actinomycetota</taxon>
        <taxon>Actinomycetes</taxon>
        <taxon>Mycobacteriales</taxon>
        <taxon>Mycobacteriaceae</taxon>
        <taxon>Mycolicibacterium</taxon>
    </lineage>
</organism>
<evidence type="ECO:0000256" key="2">
    <source>
        <dbReference type="ARBA" id="ARBA00022801"/>
    </source>
</evidence>
<dbReference type="InterPro" id="IPR014015">
    <property type="entry name" value="Helicase_SF3_DNA-vir"/>
</dbReference>
<dbReference type="PROSITE" id="PS51206">
    <property type="entry name" value="SF3_HELICASE_1"/>
    <property type="match status" value="1"/>
</dbReference>
<dbReference type="PANTHER" id="PTHR35372:SF2">
    <property type="entry name" value="SF3 HELICASE DOMAIN-CONTAINING PROTEIN"/>
    <property type="match status" value="1"/>
</dbReference>
<gene>
    <name evidence="6" type="ORF">MMOR_28050</name>
</gene>
<dbReference type="EMBL" id="AP022560">
    <property type="protein sequence ID" value="BBX01869.1"/>
    <property type="molecule type" value="Genomic_DNA"/>
</dbReference>
<dbReference type="InterPro" id="IPR027417">
    <property type="entry name" value="P-loop_NTPase"/>
</dbReference>
<keyword evidence="3" id="KW-0067">ATP-binding</keyword>
<name>A0AAD1HC23_9MYCO</name>
<proteinExistence type="predicted"/>
<accession>A0AAD1HC23</accession>
<dbReference type="GO" id="GO:0016787">
    <property type="term" value="F:hydrolase activity"/>
    <property type="evidence" value="ECO:0007669"/>
    <property type="project" value="UniProtKB-KW"/>
</dbReference>
<protein>
    <recommendedName>
        <fullName evidence="5">SF3 helicase domain-containing protein</fullName>
    </recommendedName>
</protein>
<dbReference type="InterPro" id="IPR045455">
    <property type="entry name" value="NrS-1_pol-like_helicase"/>
</dbReference>
<reference evidence="6 7" key="1">
    <citation type="journal article" date="2019" name="Emerg. Microbes Infect.">
        <title>Comprehensive subspecies identification of 175 nontuberculous mycobacteria species based on 7547 genomic profiles.</title>
        <authorList>
            <person name="Matsumoto Y."/>
            <person name="Kinjo T."/>
            <person name="Motooka D."/>
            <person name="Nabeya D."/>
            <person name="Jung N."/>
            <person name="Uechi K."/>
            <person name="Horii T."/>
            <person name="Iida T."/>
            <person name="Fujita J."/>
            <person name="Nakamura S."/>
        </authorList>
    </citation>
    <scope>NUCLEOTIDE SEQUENCE [LARGE SCALE GENOMIC DNA]</scope>
    <source>
        <strain evidence="6 7">JCM 6375</strain>
    </source>
</reference>
<dbReference type="GO" id="GO:0005524">
    <property type="term" value="F:ATP binding"/>
    <property type="evidence" value="ECO:0007669"/>
    <property type="project" value="UniProtKB-KW"/>
</dbReference>
<dbReference type="Gene3D" id="3.40.50.300">
    <property type="entry name" value="P-loop containing nucleotide triphosphate hydrolases"/>
    <property type="match status" value="1"/>
</dbReference>
<dbReference type="InterPro" id="IPR014818">
    <property type="entry name" value="Phage/plasmid_primase_P4_C"/>
</dbReference>
<dbReference type="NCBIfam" id="TIGR01613">
    <property type="entry name" value="primase_Cterm"/>
    <property type="match status" value="1"/>
</dbReference>
<dbReference type="SUPFAM" id="SSF52540">
    <property type="entry name" value="P-loop containing nucleoside triphosphate hydrolases"/>
    <property type="match status" value="1"/>
</dbReference>
<evidence type="ECO:0000313" key="6">
    <source>
        <dbReference type="EMBL" id="BBX01869.1"/>
    </source>
</evidence>
<evidence type="ECO:0000259" key="5">
    <source>
        <dbReference type="PROSITE" id="PS51206"/>
    </source>
</evidence>
<dbReference type="KEGG" id="mmor:MMOR_28050"/>
<evidence type="ECO:0000256" key="1">
    <source>
        <dbReference type="ARBA" id="ARBA00022741"/>
    </source>
</evidence>
<dbReference type="PANTHER" id="PTHR35372">
    <property type="entry name" value="ATP BINDING PROTEIN-RELATED"/>
    <property type="match status" value="1"/>
</dbReference>
<evidence type="ECO:0000256" key="3">
    <source>
        <dbReference type="ARBA" id="ARBA00022840"/>
    </source>
</evidence>
<dbReference type="Pfam" id="PF19263">
    <property type="entry name" value="DUF5906"/>
    <property type="match status" value="1"/>
</dbReference>
<evidence type="ECO:0000256" key="4">
    <source>
        <dbReference type="SAM" id="MobiDB-lite"/>
    </source>
</evidence>
<dbReference type="AlphaFoldDB" id="A0AAD1HC23"/>
<dbReference type="Pfam" id="PF08706">
    <property type="entry name" value="D5_N"/>
    <property type="match status" value="1"/>
</dbReference>